<accession>A0A285TNG8</accession>
<dbReference type="InterPro" id="IPR005467">
    <property type="entry name" value="His_kinase_dom"/>
</dbReference>
<dbReference type="EC" id="2.7.13.3" evidence="3"/>
<evidence type="ECO:0000256" key="3">
    <source>
        <dbReference type="ARBA" id="ARBA00012438"/>
    </source>
</evidence>
<feature type="transmembrane region" description="Helical" evidence="10">
    <location>
        <begin position="173"/>
        <end position="192"/>
    </location>
</feature>
<evidence type="ECO:0000256" key="5">
    <source>
        <dbReference type="ARBA" id="ARBA00022679"/>
    </source>
</evidence>
<dbReference type="AlphaFoldDB" id="A0A285TNG8"/>
<evidence type="ECO:0000256" key="9">
    <source>
        <dbReference type="ARBA" id="ARBA00023136"/>
    </source>
</evidence>
<feature type="domain" description="Histidine kinase" evidence="11">
    <location>
        <begin position="256"/>
        <end position="475"/>
    </location>
</feature>
<dbReference type="Pfam" id="PF02518">
    <property type="entry name" value="HATPase_c"/>
    <property type="match status" value="1"/>
</dbReference>
<dbReference type="PRINTS" id="PR00344">
    <property type="entry name" value="BCTRLSENSOR"/>
</dbReference>
<evidence type="ECO:0000256" key="1">
    <source>
        <dbReference type="ARBA" id="ARBA00000085"/>
    </source>
</evidence>
<keyword evidence="7 12" id="KW-0418">Kinase</keyword>
<protein>
    <recommendedName>
        <fullName evidence="3">histidine kinase</fullName>
        <ecNumber evidence="3">2.7.13.3</ecNumber>
    </recommendedName>
</protein>
<gene>
    <name evidence="12" type="ORF">SAMN05421512_11349</name>
</gene>
<dbReference type="Gene3D" id="3.30.565.10">
    <property type="entry name" value="Histidine kinase-like ATPase, C-terminal domain"/>
    <property type="match status" value="1"/>
</dbReference>
<feature type="transmembrane region" description="Helical" evidence="10">
    <location>
        <begin position="20"/>
        <end position="44"/>
    </location>
</feature>
<dbReference type="Pfam" id="PF08521">
    <property type="entry name" value="2CSK_N"/>
    <property type="match status" value="1"/>
</dbReference>
<dbReference type="InterPro" id="IPR003661">
    <property type="entry name" value="HisK_dim/P_dom"/>
</dbReference>
<evidence type="ECO:0000256" key="8">
    <source>
        <dbReference type="ARBA" id="ARBA00022989"/>
    </source>
</evidence>
<dbReference type="InterPro" id="IPR036890">
    <property type="entry name" value="HATPase_C_sf"/>
</dbReference>
<reference evidence="12 13" key="1">
    <citation type="submission" date="2017-08" db="EMBL/GenBank/DDBJ databases">
        <authorList>
            <person name="de Groot N.N."/>
        </authorList>
    </citation>
    <scope>NUCLEOTIDE SEQUENCE [LARGE SCALE GENOMIC DNA]</scope>
    <source>
        <strain evidence="12 13">USBA 352</strain>
    </source>
</reference>
<keyword evidence="13" id="KW-1185">Reference proteome</keyword>
<evidence type="ECO:0000259" key="11">
    <source>
        <dbReference type="PROSITE" id="PS50109"/>
    </source>
</evidence>
<dbReference type="Proteomes" id="UP000219331">
    <property type="component" value="Unassembled WGS sequence"/>
</dbReference>
<dbReference type="SMART" id="SM00387">
    <property type="entry name" value="HATPase_c"/>
    <property type="match status" value="1"/>
</dbReference>
<keyword evidence="6 10" id="KW-0812">Transmembrane</keyword>
<evidence type="ECO:0000256" key="7">
    <source>
        <dbReference type="ARBA" id="ARBA00022777"/>
    </source>
</evidence>
<proteinExistence type="predicted"/>
<dbReference type="InterPro" id="IPR013727">
    <property type="entry name" value="2CSK_N"/>
</dbReference>
<keyword evidence="5" id="KW-0808">Transferase</keyword>
<dbReference type="CDD" id="cd00075">
    <property type="entry name" value="HATPase"/>
    <property type="match status" value="1"/>
</dbReference>
<dbReference type="SMART" id="SM00388">
    <property type="entry name" value="HisKA"/>
    <property type="match status" value="1"/>
</dbReference>
<dbReference type="STRING" id="538381.GCA_001696535_00533"/>
<evidence type="ECO:0000256" key="10">
    <source>
        <dbReference type="SAM" id="Phobius"/>
    </source>
</evidence>
<dbReference type="Pfam" id="PF00512">
    <property type="entry name" value="HisKA"/>
    <property type="match status" value="1"/>
</dbReference>
<evidence type="ECO:0000256" key="2">
    <source>
        <dbReference type="ARBA" id="ARBA00004370"/>
    </source>
</evidence>
<dbReference type="PANTHER" id="PTHR45436:SF1">
    <property type="entry name" value="SENSOR PROTEIN QSEC"/>
    <property type="match status" value="1"/>
</dbReference>
<dbReference type="InterPro" id="IPR036097">
    <property type="entry name" value="HisK_dim/P_sf"/>
</dbReference>
<comment type="catalytic activity">
    <reaction evidence="1">
        <text>ATP + protein L-histidine = ADP + protein N-phospho-L-histidine.</text>
        <dbReference type="EC" id="2.7.13.3"/>
    </reaction>
</comment>
<dbReference type="Gene3D" id="1.10.287.130">
    <property type="match status" value="1"/>
</dbReference>
<dbReference type="InterPro" id="IPR003594">
    <property type="entry name" value="HATPase_dom"/>
</dbReference>
<sequence length="477" mass="51824">MTLPPPLVEARTVPYSLRRRLTVGMVAGFLAILVVLSIGLWTYARNAANQTYDLLLAGSAIAILERISPTPDGLIVDIPSSALEIVGLAKEDRVFYRIFRLGGSTLTGDAELPLPPGGVRAGDQPRFFDAPFSREVSRFVLQGKLIIEPTGPDWIMLQLGHTRRARDAMQMDLFSKGLAGLVAIAVLGLVFMRLGINRAMAPLAGIEADIRGREPSDMTPLDAKPPREVEGLIGAINDFMGRLVTSKEHAQSFIADVAHQMRTSLAALQGQLQLAAEQDEPERMRQRLERASEQATRTIRLTNQLLSHAMVTHRGIDEPVEKIDLMPLIRASVEEFLRHPETEGIDIAVLHDDLPAGSALLIADPVALREALRNLLDNATRHGPKDIRIDIGLSRTRIDEREALCISLDDSGPGIPAAEREKVLERFYSLNRAGGGSGIGLSIVNAVARSHGGRLALCDSRLGGLRVELDLPVDGPA</sequence>
<dbReference type="SUPFAM" id="SSF55874">
    <property type="entry name" value="ATPase domain of HSP90 chaperone/DNA topoisomerase II/histidine kinase"/>
    <property type="match status" value="1"/>
</dbReference>
<dbReference type="PANTHER" id="PTHR45436">
    <property type="entry name" value="SENSOR HISTIDINE KINASE YKOH"/>
    <property type="match status" value="1"/>
</dbReference>
<keyword evidence="9 10" id="KW-0472">Membrane</keyword>
<evidence type="ECO:0000256" key="6">
    <source>
        <dbReference type="ARBA" id="ARBA00022692"/>
    </source>
</evidence>
<dbReference type="EMBL" id="OBML01000013">
    <property type="protein sequence ID" value="SOC23698.1"/>
    <property type="molecule type" value="Genomic_DNA"/>
</dbReference>
<evidence type="ECO:0000313" key="12">
    <source>
        <dbReference type="EMBL" id="SOC23698.1"/>
    </source>
</evidence>
<dbReference type="InterPro" id="IPR050428">
    <property type="entry name" value="TCS_sensor_his_kinase"/>
</dbReference>
<keyword evidence="4" id="KW-0597">Phosphoprotein</keyword>
<comment type="subcellular location">
    <subcellularLocation>
        <location evidence="2">Membrane</location>
    </subcellularLocation>
</comment>
<dbReference type="RefSeq" id="WP_097176277.1">
    <property type="nucleotide sequence ID" value="NZ_OBML01000013.1"/>
</dbReference>
<organism evidence="12 13">
    <name type="scientific">Stappia indica</name>
    <dbReference type="NCBI Taxonomy" id="538381"/>
    <lineage>
        <taxon>Bacteria</taxon>
        <taxon>Pseudomonadati</taxon>
        <taxon>Pseudomonadota</taxon>
        <taxon>Alphaproteobacteria</taxon>
        <taxon>Hyphomicrobiales</taxon>
        <taxon>Stappiaceae</taxon>
        <taxon>Stappia</taxon>
    </lineage>
</organism>
<dbReference type="OrthoDB" id="8673316at2"/>
<dbReference type="CDD" id="cd00082">
    <property type="entry name" value="HisKA"/>
    <property type="match status" value="1"/>
</dbReference>
<dbReference type="GO" id="GO:0005886">
    <property type="term" value="C:plasma membrane"/>
    <property type="evidence" value="ECO:0007669"/>
    <property type="project" value="TreeGrafter"/>
</dbReference>
<evidence type="ECO:0000313" key="13">
    <source>
        <dbReference type="Proteomes" id="UP000219331"/>
    </source>
</evidence>
<dbReference type="PROSITE" id="PS50109">
    <property type="entry name" value="HIS_KIN"/>
    <property type="match status" value="1"/>
</dbReference>
<dbReference type="GO" id="GO:0000155">
    <property type="term" value="F:phosphorelay sensor kinase activity"/>
    <property type="evidence" value="ECO:0007669"/>
    <property type="project" value="InterPro"/>
</dbReference>
<keyword evidence="8 10" id="KW-1133">Transmembrane helix</keyword>
<dbReference type="InterPro" id="IPR004358">
    <property type="entry name" value="Sig_transdc_His_kin-like_C"/>
</dbReference>
<name>A0A285TNG8_9HYPH</name>
<dbReference type="SUPFAM" id="SSF47384">
    <property type="entry name" value="Homodimeric domain of signal transducing histidine kinase"/>
    <property type="match status" value="1"/>
</dbReference>
<evidence type="ECO:0000256" key="4">
    <source>
        <dbReference type="ARBA" id="ARBA00022553"/>
    </source>
</evidence>